<reference evidence="1" key="1">
    <citation type="submission" date="2020-04" db="EMBL/GenBank/DDBJ databases">
        <authorList>
            <person name="Chiriac C."/>
            <person name="Salcher M."/>
            <person name="Ghai R."/>
            <person name="Kavagutti S V."/>
        </authorList>
    </citation>
    <scope>NUCLEOTIDE SEQUENCE</scope>
</reference>
<sequence length="62" mass="7298">MFVNKELIDHLNKLFPNKVPDISENERQIWFKAGQASVVSYLKQLLEEQNNNLLDLTIIKKE</sequence>
<dbReference type="EMBL" id="LR796381">
    <property type="protein sequence ID" value="CAB4140438.1"/>
    <property type="molecule type" value="Genomic_DNA"/>
</dbReference>
<name>A0A6J5M133_9CAUD</name>
<proteinExistence type="predicted"/>
<protein>
    <submittedName>
        <fullName evidence="1">Uncharacterized protein</fullName>
    </submittedName>
</protein>
<evidence type="ECO:0000313" key="1">
    <source>
        <dbReference type="EMBL" id="CAB4140438.1"/>
    </source>
</evidence>
<accession>A0A6J5M133</accession>
<gene>
    <name evidence="1" type="ORF">UFOVP396_39</name>
</gene>
<organism evidence="1">
    <name type="scientific">uncultured Caudovirales phage</name>
    <dbReference type="NCBI Taxonomy" id="2100421"/>
    <lineage>
        <taxon>Viruses</taxon>
        <taxon>Duplodnaviria</taxon>
        <taxon>Heunggongvirae</taxon>
        <taxon>Uroviricota</taxon>
        <taxon>Caudoviricetes</taxon>
        <taxon>Peduoviridae</taxon>
        <taxon>Maltschvirus</taxon>
        <taxon>Maltschvirus maltsch</taxon>
    </lineage>
</organism>